<evidence type="ECO:0000256" key="12">
    <source>
        <dbReference type="SAM" id="MobiDB-lite"/>
    </source>
</evidence>
<keyword evidence="5" id="KW-0418">Kinase</keyword>
<dbReference type="InterPro" id="IPR017441">
    <property type="entry name" value="Protein_kinase_ATP_BS"/>
</dbReference>
<feature type="compositionally biased region" description="Basic and acidic residues" evidence="12">
    <location>
        <begin position="308"/>
        <end position="318"/>
    </location>
</feature>
<comment type="catalytic activity">
    <reaction evidence="9">
        <text>L-threonyl-[protein] + ATP = O-phospho-L-threonyl-[protein] + ADP + H(+)</text>
        <dbReference type="Rhea" id="RHEA:46608"/>
        <dbReference type="Rhea" id="RHEA-COMP:11060"/>
        <dbReference type="Rhea" id="RHEA-COMP:11605"/>
        <dbReference type="ChEBI" id="CHEBI:15378"/>
        <dbReference type="ChEBI" id="CHEBI:30013"/>
        <dbReference type="ChEBI" id="CHEBI:30616"/>
        <dbReference type="ChEBI" id="CHEBI:61977"/>
        <dbReference type="ChEBI" id="CHEBI:456216"/>
        <dbReference type="EC" id="2.7.11.1"/>
    </reaction>
    <physiologicalReaction direction="left-to-right" evidence="9">
        <dbReference type="Rhea" id="RHEA:46609"/>
    </physiologicalReaction>
</comment>
<keyword evidence="4 11" id="KW-0547">Nucleotide-binding</keyword>
<reference evidence="14" key="1">
    <citation type="submission" date="2021-09" db="EMBL/GenBank/DDBJ databases">
        <authorList>
            <consortium name="AG Swart"/>
            <person name="Singh M."/>
            <person name="Singh A."/>
            <person name="Seah K."/>
            <person name="Emmerich C."/>
        </authorList>
    </citation>
    <scope>NUCLEOTIDE SEQUENCE</scope>
    <source>
        <strain evidence="14">ATCC30299</strain>
    </source>
</reference>
<gene>
    <name evidence="14" type="ORF">BSTOLATCC_MIC3595</name>
</gene>
<comment type="similarity">
    <text evidence="8">Belongs to the protein kinase superfamily. Ser/Thr protein kinase family. GCN2 subfamily.</text>
</comment>
<name>A0AAU9IPC4_9CILI</name>
<evidence type="ECO:0000256" key="3">
    <source>
        <dbReference type="ARBA" id="ARBA00022679"/>
    </source>
</evidence>
<dbReference type="GO" id="GO:0017148">
    <property type="term" value="P:negative regulation of translation"/>
    <property type="evidence" value="ECO:0007669"/>
    <property type="project" value="UniProtKB-KW"/>
</dbReference>
<protein>
    <recommendedName>
        <fullName evidence="1">non-specific serine/threonine protein kinase</fullName>
        <ecNumber evidence="1">2.7.11.1</ecNumber>
    </recommendedName>
</protein>
<keyword evidence="6 11" id="KW-0067">ATP-binding</keyword>
<dbReference type="SMART" id="SM00220">
    <property type="entry name" value="S_TKc"/>
    <property type="match status" value="1"/>
</dbReference>
<evidence type="ECO:0000256" key="1">
    <source>
        <dbReference type="ARBA" id="ARBA00012513"/>
    </source>
</evidence>
<comment type="catalytic activity">
    <reaction evidence="10">
        <text>L-seryl-[protein] + ATP = O-phospho-L-seryl-[protein] + ADP + H(+)</text>
        <dbReference type="Rhea" id="RHEA:17989"/>
        <dbReference type="Rhea" id="RHEA-COMP:9863"/>
        <dbReference type="Rhea" id="RHEA-COMP:11604"/>
        <dbReference type="ChEBI" id="CHEBI:15378"/>
        <dbReference type="ChEBI" id="CHEBI:29999"/>
        <dbReference type="ChEBI" id="CHEBI:30616"/>
        <dbReference type="ChEBI" id="CHEBI:83421"/>
        <dbReference type="ChEBI" id="CHEBI:456216"/>
        <dbReference type="EC" id="2.7.11.1"/>
    </reaction>
    <physiologicalReaction direction="left-to-right" evidence="10">
        <dbReference type="Rhea" id="RHEA:17990"/>
    </physiologicalReaction>
</comment>
<evidence type="ECO:0000259" key="13">
    <source>
        <dbReference type="PROSITE" id="PS50011"/>
    </source>
</evidence>
<dbReference type="PROSITE" id="PS50011">
    <property type="entry name" value="PROTEIN_KINASE_DOM"/>
    <property type="match status" value="1"/>
</dbReference>
<dbReference type="InterPro" id="IPR008271">
    <property type="entry name" value="Ser/Thr_kinase_AS"/>
</dbReference>
<dbReference type="Gene3D" id="3.30.200.20">
    <property type="entry name" value="Phosphorylase Kinase, domain 1"/>
    <property type="match status" value="1"/>
</dbReference>
<dbReference type="Pfam" id="PF00069">
    <property type="entry name" value="Pkinase"/>
    <property type="match status" value="1"/>
</dbReference>
<dbReference type="GO" id="GO:0005524">
    <property type="term" value="F:ATP binding"/>
    <property type="evidence" value="ECO:0007669"/>
    <property type="project" value="UniProtKB-UniRule"/>
</dbReference>
<dbReference type="GO" id="GO:0004694">
    <property type="term" value="F:eukaryotic translation initiation factor 2alpha kinase activity"/>
    <property type="evidence" value="ECO:0007669"/>
    <property type="project" value="TreeGrafter"/>
</dbReference>
<accession>A0AAU9IPC4</accession>
<dbReference type="CDD" id="cd13996">
    <property type="entry name" value="STKc_EIF2AK"/>
    <property type="match status" value="1"/>
</dbReference>
<dbReference type="PROSITE" id="PS00108">
    <property type="entry name" value="PROTEIN_KINASE_ST"/>
    <property type="match status" value="1"/>
</dbReference>
<feature type="domain" description="Protein kinase" evidence="13">
    <location>
        <begin position="479"/>
        <end position="781"/>
    </location>
</feature>
<evidence type="ECO:0000256" key="4">
    <source>
        <dbReference type="ARBA" id="ARBA00022741"/>
    </source>
</evidence>
<dbReference type="GO" id="GO:0005737">
    <property type="term" value="C:cytoplasm"/>
    <property type="evidence" value="ECO:0007669"/>
    <property type="project" value="TreeGrafter"/>
</dbReference>
<keyword evidence="3" id="KW-0808">Transferase</keyword>
<dbReference type="Gene3D" id="1.10.510.10">
    <property type="entry name" value="Transferase(Phosphotransferase) domain 1"/>
    <property type="match status" value="1"/>
</dbReference>
<dbReference type="PANTHER" id="PTHR11042">
    <property type="entry name" value="EUKARYOTIC TRANSLATION INITIATION FACTOR 2-ALPHA KINASE EIF2-ALPHA KINASE -RELATED"/>
    <property type="match status" value="1"/>
</dbReference>
<dbReference type="InterPro" id="IPR011009">
    <property type="entry name" value="Kinase-like_dom_sf"/>
</dbReference>
<feature type="region of interest" description="Disordered" evidence="12">
    <location>
        <begin position="299"/>
        <end position="334"/>
    </location>
</feature>
<evidence type="ECO:0000256" key="8">
    <source>
        <dbReference type="ARBA" id="ARBA00037982"/>
    </source>
</evidence>
<evidence type="ECO:0000256" key="10">
    <source>
        <dbReference type="ARBA" id="ARBA00048977"/>
    </source>
</evidence>
<feature type="compositionally biased region" description="Polar residues" evidence="12">
    <location>
        <begin position="322"/>
        <end position="333"/>
    </location>
</feature>
<feature type="binding site" evidence="11">
    <location>
        <position position="508"/>
    </location>
    <ligand>
        <name>ATP</name>
        <dbReference type="ChEBI" id="CHEBI:30616"/>
    </ligand>
</feature>
<dbReference type="InterPro" id="IPR050339">
    <property type="entry name" value="CC_SR_Kinase"/>
</dbReference>
<dbReference type="SUPFAM" id="SSF56112">
    <property type="entry name" value="Protein kinase-like (PK-like)"/>
    <property type="match status" value="1"/>
</dbReference>
<proteinExistence type="inferred from homology"/>
<dbReference type="EMBL" id="CAJZBQ010000004">
    <property type="protein sequence ID" value="CAG9311305.1"/>
    <property type="molecule type" value="Genomic_DNA"/>
</dbReference>
<evidence type="ECO:0000313" key="14">
    <source>
        <dbReference type="EMBL" id="CAG9311305.1"/>
    </source>
</evidence>
<dbReference type="EC" id="2.7.11.1" evidence="1"/>
<dbReference type="InterPro" id="IPR000719">
    <property type="entry name" value="Prot_kinase_dom"/>
</dbReference>
<dbReference type="Proteomes" id="UP001162131">
    <property type="component" value="Unassembled WGS sequence"/>
</dbReference>
<dbReference type="PANTHER" id="PTHR11042:SF160">
    <property type="entry name" value="EUKARYOTIC TRANSLATION INITIATION FACTOR 2-ALPHA KINASE 1"/>
    <property type="match status" value="1"/>
</dbReference>
<dbReference type="GO" id="GO:0005634">
    <property type="term" value="C:nucleus"/>
    <property type="evidence" value="ECO:0007669"/>
    <property type="project" value="TreeGrafter"/>
</dbReference>
<evidence type="ECO:0000256" key="5">
    <source>
        <dbReference type="ARBA" id="ARBA00022777"/>
    </source>
</evidence>
<keyword evidence="2" id="KW-0723">Serine/threonine-protein kinase</keyword>
<keyword evidence="15" id="KW-1185">Reference proteome</keyword>
<keyword evidence="7" id="KW-0652">Protein synthesis inhibitor</keyword>
<comment type="caution">
    <text evidence="14">The sequence shown here is derived from an EMBL/GenBank/DDBJ whole genome shotgun (WGS) entry which is preliminary data.</text>
</comment>
<evidence type="ECO:0000256" key="11">
    <source>
        <dbReference type="PROSITE-ProRule" id="PRU10141"/>
    </source>
</evidence>
<evidence type="ECO:0000256" key="9">
    <source>
        <dbReference type="ARBA" id="ARBA00048659"/>
    </source>
</evidence>
<dbReference type="AlphaFoldDB" id="A0AAU9IPC4"/>
<evidence type="ECO:0000256" key="7">
    <source>
        <dbReference type="ARBA" id="ARBA00023193"/>
    </source>
</evidence>
<dbReference type="PROSITE" id="PS00107">
    <property type="entry name" value="PROTEIN_KINASE_ATP"/>
    <property type="match status" value="1"/>
</dbReference>
<organism evidence="14 15">
    <name type="scientific">Blepharisma stoltei</name>
    <dbReference type="NCBI Taxonomy" id="1481888"/>
    <lineage>
        <taxon>Eukaryota</taxon>
        <taxon>Sar</taxon>
        <taxon>Alveolata</taxon>
        <taxon>Ciliophora</taxon>
        <taxon>Postciliodesmatophora</taxon>
        <taxon>Heterotrichea</taxon>
        <taxon>Heterotrichida</taxon>
        <taxon>Blepharismidae</taxon>
        <taxon>Blepharisma</taxon>
    </lineage>
</organism>
<evidence type="ECO:0000256" key="2">
    <source>
        <dbReference type="ARBA" id="ARBA00022527"/>
    </source>
</evidence>
<evidence type="ECO:0000256" key="6">
    <source>
        <dbReference type="ARBA" id="ARBA00022840"/>
    </source>
</evidence>
<evidence type="ECO:0000313" key="15">
    <source>
        <dbReference type="Proteomes" id="UP001162131"/>
    </source>
</evidence>
<sequence length="790" mass="91240">MAILIFLILSSALCLENTELSIHSLSPNIIFDEKSDKRAQLYYIENNITFANPNIIAPVISYSSNSHSPRVLDISSEGQLSFLNSRKPLSNLPKTVQEIVSRSPLEIPQLPNTILMGSKNTKLYHIDSDFTLTPLPSIGVDTKNLLHLISGVEYSITGISSFSGEKLWVLNYTYYTVMKTKDTLKMPDGFEDDEFSNANNWREEMMKDPYFLEMFDDSSYFRDSMHYYDEVMSIFELQDSNLFASFTEWCIQNFYISFAIFVAVCAGFCLGKIQNYRGNVAYERPPILNIESLSPRLKSGNSELETADTDRNNQDKAETLPLASQSPSLSNSHDTTDKLVEFQLDESMDFGKGCEIMPYTSCSNVDLCNKNLEKELFQEKFHIPVLEQYEESTTVNAEIILEKSENSYRKIEKHTLTKTYRVENSQETDKMLTTKPPFHMRIDAEKVNDNTTATVSVYPEGEFRELMEILDNGNYARRFQYERILGTGGFSSVHLARHKLDAQLYAIKIVKMKIEENKSIKNHKLFTEVNALKKLQSKYVVRYITCWAELEINDPTLSIKSEESSFSYIESLESSDLSISYENKKYVNVLLHMQMEYCDGMTLRNWLEDDERTIDRKQTYRFFTQILKGVKHVHEKGILHRDLKPENIFIDGNELKIGDFNLARVLEPEIYNENNGNDQKLQRLSVNIGSPYYLAPEQETTSNYNHKADIFPLGLILLEMNTKLSTRHEQIKIFKRIREHHQLPQDFVDAFPIESQIILQMTSPHPEERPNAEELLNSELMARWKDEVSA</sequence>